<reference evidence="3 4" key="1">
    <citation type="submission" date="2022-09" db="EMBL/GenBank/DDBJ databases">
        <title>Draft genome of isolate Be4.</title>
        <authorList>
            <person name="Sanchez-Castro I."/>
            <person name="Martinez-Rodriguez P."/>
            <person name="Descostes M."/>
            <person name="Merroun M."/>
        </authorList>
    </citation>
    <scope>NUCLEOTIDE SEQUENCE [LARGE SCALE GENOMIC DNA]</scope>
    <source>
        <strain evidence="3 4">Be4</strain>
    </source>
</reference>
<dbReference type="Gene3D" id="3.40.190.10">
    <property type="entry name" value="Periplasmic binding protein-like II"/>
    <property type="match status" value="1"/>
</dbReference>
<comment type="caution">
    <text evidence="3">The sequence shown here is derived from an EMBL/GenBank/DDBJ whole genome shotgun (WGS) entry which is preliminary data.</text>
</comment>
<organism evidence="3 4">
    <name type="scientific">Acidovorax bellezanensis</name>
    <dbReference type="NCBI Taxonomy" id="2976702"/>
    <lineage>
        <taxon>Bacteria</taxon>
        <taxon>Pseudomonadati</taxon>
        <taxon>Pseudomonadota</taxon>
        <taxon>Betaproteobacteria</taxon>
        <taxon>Burkholderiales</taxon>
        <taxon>Comamonadaceae</taxon>
        <taxon>Acidovorax</taxon>
    </lineage>
</organism>
<evidence type="ECO:0000256" key="1">
    <source>
        <dbReference type="ARBA" id="ARBA00006987"/>
    </source>
</evidence>
<protein>
    <submittedName>
        <fullName evidence="3">Tripartite tricarboxylate transporter substrate binding protein</fullName>
    </submittedName>
</protein>
<keyword evidence="4" id="KW-1185">Reference proteome</keyword>
<comment type="similarity">
    <text evidence="1">Belongs to the UPF0065 (bug) family.</text>
</comment>
<dbReference type="PANTHER" id="PTHR42928:SF5">
    <property type="entry name" value="BLR1237 PROTEIN"/>
    <property type="match status" value="1"/>
</dbReference>
<feature type="signal peptide" evidence="2">
    <location>
        <begin position="1"/>
        <end position="28"/>
    </location>
</feature>
<dbReference type="EMBL" id="JAODYH010000007">
    <property type="protein sequence ID" value="MCT9811806.1"/>
    <property type="molecule type" value="Genomic_DNA"/>
</dbReference>
<feature type="chain" id="PRO_5045406275" evidence="2">
    <location>
        <begin position="29"/>
        <end position="329"/>
    </location>
</feature>
<keyword evidence="2" id="KW-0732">Signal</keyword>
<dbReference type="SUPFAM" id="SSF53850">
    <property type="entry name" value="Periplasmic binding protein-like II"/>
    <property type="match status" value="1"/>
</dbReference>
<dbReference type="Gene3D" id="3.40.190.150">
    <property type="entry name" value="Bordetella uptake gene, domain 1"/>
    <property type="match status" value="1"/>
</dbReference>
<dbReference type="Pfam" id="PF03401">
    <property type="entry name" value="TctC"/>
    <property type="match status" value="1"/>
</dbReference>
<evidence type="ECO:0000256" key="2">
    <source>
        <dbReference type="SAM" id="SignalP"/>
    </source>
</evidence>
<proteinExistence type="inferred from homology"/>
<sequence>MNSSVFLLTRRTCLMALLSALPASQVLAQSTWPRRPIRLIVPAPAGGASDMIARTIAESLRKSTGQTVIVENKPGAGGILAVETMMQAARDGYTLVLSPNSLATENPYTYKFRFSPFKDLAPVAEVASVALVLVADPRLPLRNIAEMTQYVKAHPGKTAYASYSPGTISHLKGIQFNQAAGLDMEHAGYKGSPPALQDLMGGQVQFMFDGMGTSLPLIQAGKLRALAVTSAQRSPLLPDVPTLAESGYPALSQTMGTTIWSTPDVPQEIRNQLRQELLKAIATQTVKSQLAVLGMEAGNPAQTLADLEKSLQQDYEYTGQMLRAIHYKP</sequence>
<dbReference type="PIRSF" id="PIRSF017082">
    <property type="entry name" value="YflP"/>
    <property type="match status" value="1"/>
</dbReference>
<name>A0ABT2PMV2_9BURK</name>
<evidence type="ECO:0000313" key="4">
    <source>
        <dbReference type="Proteomes" id="UP001525968"/>
    </source>
</evidence>
<dbReference type="PANTHER" id="PTHR42928">
    <property type="entry name" value="TRICARBOXYLATE-BINDING PROTEIN"/>
    <property type="match status" value="1"/>
</dbReference>
<dbReference type="CDD" id="cd07012">
    <property type="entry name" value="PBP2_Bug_TTT"/>
    <property type="match status" value="1"/>
</dbReference>
<gene>
    <name evidence="3" type="ORF">N0K08_14270</name>
</gene>
<evidence type="ECO:0000313" key="3">
    <source>
        <dbReference type="EMBL" id="MCT9811806.1"/>
    </source>
</evidence>
<accession>A0ABT2PMV2</accession>
<dbReference type="InterPro" id="IPR042100">
    <property type="entry name" value="Bug_dom1"/>
</dbReference>
<dbReference type="Proteomes" id="UP001525968">
    <property type="component" value="Unassembled WGS sequence"/>
</dbReference>
<dbReference type="InterPro" id="IPR005064">
    <property type="entry name" value="BUG"/>
</dbReference>
<dbReference type="RefSeq" id="WP_261501059.1">
    <property type="nucleotide sequence ID" value="NZ_JAODYH010000007.1"/>
</dbReference>